<dbReference type="Proteomes" id="UP000077926">
    <property type="component" value="Plasmid pG25-68"/>
</dbReference>
<organism evidence="1 2">
    <name type="scientific">Peribacillus muralis</name>
    <dbReference type="NCBI Taxonomy" id="264697"/>
    <lineage>
        <taxon>Bacteria</taxon>
        <taxon>Bacillati</taxon>
        <taxon>Bacillota</taxon>
        <taxon>Bacilli</taxon>
        <taxon>Bacillales</taxon>
        <taxon>Bacillaceae</taxon>
        <taxon>Peribacillus</taxon>
    </lineage>
</organism>
<geneLocation type="plasmid" evidence="2">
    <name>pg25-68</name>
</geneLocation>
<evidence type="ECO:0000313" key="1">
    <source>
        <dbReference type="EMBL" id="AOH57453.1"/>
    </source>
</evidence>
<protein>
    <submittedName>
        <fullName evidence="1">Uncharacterized protein</fullName>
    </submittedName>
</protein>
<dbReference type="OrthoDB" id="2626196at2"/>
<reference evidence="1 2" key="1">
    <citation type="submission" date="2016-08" db="EMBL/GenBank/DDBJ databases">
        <title>Complete genome sequence of Bacillus muralis G25-68, a strain with toxicity to nematodes.</title>
        <authorList>
            <person name="Zheng Z."/>
        </authorList>
    </citation>
    <scope>NUCLEOTIDE SEQUENCE [LARGE SCALE GENOMIC DNA]</scope>
    <source>
        <strain evidence="1 2">G25-68</strain>
        <plasmid evidence="2">pg25-68</plasmid>
    </source>
</reference>
<gene>
    <name evidence="1" type="ORF">ABE28_024200</name>
</gene>
<dbReference type="AlphaFoldDB" id="A0A1B3XW68"/>
<proteinExistence type="predicted"/>
<accession>A0A1B3XW68</accession>
<dbReference type="RefSeq" id="WP_064465393.1">
    <property type="nucleotide sequence ID" value="NZ_CP017081.1"/>
</dbReference>
<dbReference type="EMBL" id="CP017081">
    <property type="protein sequence ID" value="AOH57453.1"/>
    <property type="molecule type" value="Genomic_DNA"/>
</dbReference>
<name>A0A1B3XW68_9BACI</name>
<keyword evidence="1" id="KW-0614">Plasmid</keyword>
<dbReference type="KEGG" id="bmur:ABE28_024200"/>
<keyword evidence="2" id="KW-1185">Reference proteome</keyword>
<evidence type="ECO:0000313" key="2">
    <source>
        <dbReference type="Proteomes" id="UP000077926"/>
    </source>
</evidence>
<sequence>MKNKKETNVLKDAATSFVKGVTFGSVFDPDMREEKARNTKEFTDKEIINHLSGRKKLPDQDIEELKKAAKYRGLL</sequence>